<evidence type="ECO:0000256" key="4">
    <source>
        <dbReference type="ARBA" id="ARBA00032829"/>
    </source>
</evidence>
<evidence type="ECO:0000313" key="7">
    <source>
        <dbReference type="EMBL" id="ERT02495.1"/>
    </source>
</evidence>
<evidence type="ECO:0000256" key="2">
    <source>
        <dbReference type="ARBA" id="ARBA00022729"/>
    </source>
</evidence>
<evidence type="ECO:0000259" key="6">
    <source>
        <dbReference type="Pfam" id="PF00326"/>
    </source>
</evidence>
<evidence type="ECO:0000256" key="5">
    <source>
        <dbReference type="SAM" id="MobiDB-lite"/>
    </source>
</evidence>
<dbReference type="GO" id="GO:0004252">
    <property type="term" value="F:serine-type endopeptidase activity"/>
    <property type="evidence" value="ECO:0007669"/>
    <property type="project" value="TreeGrafter"/>
</dbReference>
<dbReference type="EMBL" id="KI440842">
    <property type="protein sequence ID" value="ERT02495.1"/>
    <property type="molecule type" value="Genomic_DNA"/>
</dbReference>
<dbReference type="SUPFAM" id="SSF82171">
    <property type="entry name" value="DPP6 N-terminal domain-like"/>
    <property type="match status" value="1"/>
</dbReference>
<dbReference type="Proteomes" id="UP000018087">
    <property type="component" value="Unassembled WGS sequence"/>
</dbReference>
<feature type="region of interest" description="Disordered" evidence="5">
    <location>
        <begin position="534"/>
        <end position="554"/>
    </location>
</feature>
<dbReference type="Gene3D" id="3.40.50.1820">
    <property type="entry name" value="alpha/beta hydrolase"/>
    <property type="match status" value="1"/>
</dbReference>
<dbReference type="HOGENOM" id="CLU_008615_0_1_1"/>
<keyword evidence="3" id="KW-0378">Hydrolase</keyword>
<evidence type="ECO:0000313" key="8">
    <source>
        <dbReference type="Proteomes" id="UP000018087"/>
    </source>
</evidence>
<accession>U7Q664</accession>
<dbReference type="PANTHER" id="PTHR42776:SF13">
    <property type="entry name" value="DIPEPTIDYL-PEPTIDASE 5"/>
    <property type="match status" value="1"/>
</dbReference>
<reference evidence="8" key="1">
    <citation type="journal article" date="2014" name="Genome Announc.">
        <title>Genome sequence of the pathogenic fungus Sporothrix schenckii (ATCC 58251).</title>
        <authorList>
            <person name="Cuomo C.A."/>
            <person name="Rodriguez-Del Valle N."/>
            <person name="Perez-Sanchez L."/>
            <person name="Abouelleil A."/>
            <person name="Goldberg J."/>
            <person name="Young S."/>
            <person name="Zeng Q."/>
            <person name="Birren B.W."/>
        </authorList>
    </citation>
    <scope>NUCLEOTIDE SEQUENCE [LARGE SCALE GENOMIC DNA]</scope>
    <source>
        <strain evidence="8">ATCC 58251 / de Perez 2211183</strain>
    </source>
</reference>
<comment type="similarity">
    <text evidence="1">Belongs to the peptidase S9C family.</text>
</comment>
<dbReference type="PANTHER" id="PTHR42776">
    <property type="entry name" value="SERINE PEPTIDASE S9 FAMILY MEMBER"/>
    <property type="match status" value="1"/>
</dbReference>
<dbReference type="GO" id="GO:0006508">
    <property type="term" value="P:proteolysis"/>
    <property type="evidence" value="ECO:0007669"/>
    <property type="project" value="InterPro"/>
</dbReference>
<dbReference type="InterPro" id="IPR001375">
    <property type="entry name" value="Peptidase_S9_cat"/>
</dbReference>
<name>U7Q664_SPOS1</name>
<dbReference type="OrthoDB" id="416344at2759"/>
<evidence type="ECO:0000256" key="1">
    <source>
        <dbReference type="ARBA" id="ARBA00010040"/>
    </source>
</evidence>
<dbReference type="InterPro" id="IPR029058">
    <property type="entry name" value="AB_hydrolase_fold"/>
</dbReference>
<organism evidence="7 8">
    <name type="scientific">Sporothrix schenckii (strain ATCC 58251 / de Perez 2211183)</name>
    <name type="common">Rose-picker's disease fungus</name>
    <dbReference type="NCBI Taxonomy" id="1391915"/>
    <lineage>
        <taxon>Eukaryota</taxon>
        <taxon>Fungi</taxon>
        <taxon>Dikarya</taxon>
        <taxon>Ascomycota</taxon>
        <taxon>Pezizomycotina</taxon>
        <taxon>Sordariomycetes</taxon>
        <taxon>Sordariomycetidae</taxon>
        <taxon>Ophiostomatales</taxon>
        <taxon>Ophiostomataceae</taxon>
        <taxon>Sporothrix</taxon>
    </lineage>
</organism>
<dbReference type="Pfam" id="PF00326">
    <property type="entry name" value="Peptidase_S9"/>
    <property type="match status" value="1"/>
</dbReference>
<sequence>MVLQQKLTPETFLAAPQRSSAVPCPSGRIAYFTVSTHTFVDDGNIKGTTKKELFILDVNNGNSWPFVVDKSNDASKLGDMAWIPGSADELLWLRPNENGSTDVVVGKATYHEMDDPSFQPYVAGHVAAPIKALRLKALPDGSVAFAVAGQVGADGQLYNEKMRFPPQEISRLDQLIDFDYDPSRSVEPTIAELPSPPQPGSSARIYDTWQVRAWDRYLPPQPYAIWYGSLTRRPLLSALPDDRTFVWSLSDLYNALQHAPPRFEAPFGIYDPLDPTASYDIGAQGVVFVVRDPAPANMHHTSCTEVYYVPLDSFASPTVYKPARIRVSHTAASTSPASASGGSPPGLALNPRFSPDGTMVAFLWAPLTCPADLRVHLGHIVSGAVHDASIVVAGPGEEAALVSRDGPVPDAFEFAPSGKAVFIKARDCGRTSLFVMELRAGARPRRISGGRGSVSEYYVIRREGRRPDDDRLSSYSVLISGSSLVDSRFFHMVDIEDDGDTDTFEPRVISTATKDGARFGLSYDHQVSEMYFEGGGLDDDDDGGNSDGGNGSGHSNTAAGYFVQAWVVRPSNHGKPGSPAKLPLALVVHGGPEGAFDDEWHMRWNAAVWAEQGYAVVMPNITGSVGFGLDHTTRIYNNWGGSPYRDLEKCMLALQDVPDIDCSRAVVAGGSYGGYMVAWLLGKPLGKQFNAAVCHDPVFTTEFMGLTSDFSDGIATFSGPGYAWENNDNIQRYNPARPDRIAAWKDYAAPTLVVHSDLDYRCVVMEGQSVFRALLFQGVPARYLNFPDEGHFVTKKENALVWHRVVFDWLQRWRDVKRPQAGAPVAELH</sequence>
<dbReference type="eggNOG" id="KOG2100">
    <property type="taxonomic scope" value="Eukaryota"/>
</dbReference>
<keyword evidence="8" id="KW-1185">Reference proteome</keyword>
<gene>
    <name evidence="7" type="ORF">HMPREF1624_00794</name>
</gene>
<dbReference type="SUPFAM" id="SSF53474">
    <property type="entry name" value="alpha/beta-Hydrolases"/>
    <property type="match status" value="1"/>
</dbReference>
<protein>
    <recommendedName>
        <fullName evidence="4">Dipeptidyl-peptidase V</fullName>
    </recommendedName>
</protein>
<keyword evidence="2" id="KW-0732">Signal</keyword>
<evidence type="ECO:0000256" key="3">
    <source>
        <dbReference type="ARBA" id="ARBA00022801"/>
    </source>
</evidence>
<proteinExistence type="inferred from homology"/>
<feature type="domain" description="Peptidase S9 prolyl oligopeptidase catalytic" evidence="6">
    <location>
        <begin position="600"/>
        <end position="813"/>
    </location>
</feature>
<dbReference type="STRING" id="1391915.U7Q664"/>
<dbReference type="AlphaFoldDB" id="U7Q664"/>